<evidence type="ECO:0000313" key="4">
    <source>
        <dbReference type="Proteomes" id="UP001055108"/>
    </source>
</evidence>
<dbReference type="EMBL" id="BPQM01000138">
    <property type="protein sequence ID" value="GJD81436.1"/>
    <property type="molecule type" value="Genomic_DNA"/>
</dbReference>
<dbReference type="RefSeq" id="WP_238306673.1">
    <property type="nucleotide sequence ID" value="NZ_BPQM01000138.1"/>
</dbReference>
<dbReference type="AlphaFoldDB" id="A0AA37MHK7"/>
<evidence type="ECO:0000313" key="3">
    <source>
        <dbReference type="EMBL" id="GJD81436.1"/>
    </source>
</evidence>
<protein>
    <recommendedName>
        <fullName evidence="5">PepSY-associated TM helix domain protein</fullName>
    </recommendedName>
</protein>
<evidence type="ECO:0000256" key="2">
    <source>
        <dbReference type="SAM" id="Phobius"/>
    </source>
</evidence>
<reference evidence="3" key="1">
    <citation type="journal article" date="2016" name="Front. Microbiol.">
        <title>Genome Sequence of the Piezophilic, Mesophilic Sulfate-Reducing Bacterium Desulfovibrio indicus J2T.</title>
        <authorList>
            <person name="Cao J."/>
            <person name="Maignien L."/>
            <person name="Shao Z."/>
            <person name="Alain K."/>
            <person name="Jebbar M."/>
        </authorList>
    </citation>
    <scope>NUCLEOTIDE SEQUENCE</scope>
    <source>
        <strain evidence="3">NBRC 103626</strain>
    </source>
</reference>
<feature type="transmembrane region" description="Helical" evidence="2">
    <location>
        <begin position="216"/>
        <end position="237"/>
    </location>
</feature>
<keyword evidence="2" id="KW-0472">Membrane</keyword>
<feature type="transmembrane region" description="Helical" evidence="2">
    <location>
        <begin position="453"/>
        <end position="474"/>
    </location>
</feature>
<dbReference type="Proteomes" id="UP001055108">
    <property type="component" value="Unassembled WGS sequence"/>
</dbReference>
<organism evidence="3 4">
    <name type="scientific">Methylobacterium gregans</name>
    <dbReference type="NCBI Taxonomy" id="374424"/>
    <lineage>
        <taxon>Bacteria</taxon>
        <taxon>Pseudomonadati</taxon>
        <taxon>Pseudomonadota</taxon>
        <taxon>Alphaproteobacteria</taxon>
        <taxon>Hyphomicrobiales</taxon>
        <taxon>Methylobacteriaceae</taxon>
        <taxon>Methylobacterium</taxon>
    </lineage>
</organism>
<name>A0AA37MHK7_9HYPH</name>
<accession>A0AA37MHK7</accession>
<keyword evidence="4" id="KW-1185">Reference proteome</keyword>
<feature type="transmembrane region" description="Helical" evidence="2">
    <location>
        <begin position="258"/>
        <end position="280"/>
    </location>
</feature>
<dbReference type="PANTHER" id="PTHR34219">
    <property type="entry name" value="IRON-REGULATED INNER MEMBRANE PROTEIN-RELATED"/>
    <property type="match status" value="1"/>
</dbReference>
<evidence type="ECO:0008006" key="5">
    <source>
        <dbReference type="Google" id="ProtNLM"/>
    </source>
</evidence>
<reference evidence="3" key="2">
    <citation type="submission" date="2021-08" db="EMBL/GenBank/DDBJ databases">
        <authorList>
            <person name="Tani A."/>
            <person name="Ola A."/>
            <person name="Ogura Y."/>
            <person name="Katsura K."/>
            <person name="Hayashi T."/>
        </authorList>
    </citation>
    <scope>NUCLEOTIDE SEQUENCE</scope>
    <source>
        <strain evidence="3">NBRC 103626</strain>
    </source>
</reference>
<feature type="region of interest" description="Disordered" evidence="1">
    <location>
        <begin position="488"/>
        <end position="509"/>
    </location>
</feature>
<sequence length="509" mass="56603">MGDLKKRLRRWLYLAHRWLGILTGLLFATWFVSGVVMMYVGFPRLTDAERRAGLPPIAWDRVAVEPEAALARTGLARGAVRRLELAMLDAEPVWRLTPWEGPHRTLSAADGRAIDIVPAERALAAAAHHPAAVTVTDLGLAARDQWTVPQRFDPLRPFHRIALGDAADTHLYVSAATGEIALDATGHERFWNWFGAVPHWIYFTPLRAQRDLWRDVVLWLSGIGIVGAVTGLVVGVMRVRLRKRYARGKVTPYRGWMAWHHLGGLVAGTTLVTFIVSGWISMNPNRWFSPREPDRAALERYAGPAEPWPDLDRVALAAACPDAREARLARLDGQARVLLACADGRLLPCCGAPPDARRIAAAAARLLPEAAPPVIERLASEDLYWYGHHHARVLPVLRVRFADPSATWFHIDPATGEVLNRTDRSNRIYRWLFNAPHSFDFGPLLRHRPAWDLLLIGLSAGGLLISVTGVVIGWRRLGLTLRQGRLARSPGPGRTVRTVPSRRPSPTAR</sequence>
<evidence type="ECO:0000256" key="1">
    <source>
        <dbReference type="SAM" id="MobiDB-lite"/>
    </source>
</evidence>
<keyword evidence="2" id="KW-0812">Transmembrane</keyword>
<feature type="transmembrane region" description="Helical" evidence="2">
    <location>
        <begin position="21"/>
        <end position="42"/>
    </location>
</feature>
<dbReference type="InterPro" id="IPR005625">
    <property type="entry name" value="PepSY-ass_TM"/>
</dbReference>
<keyword evidence="2" id="KW-1133">Transmembrane helix</keyword>
<proteinExistence type="predicted"/>
<dbReference type="PANTHER" id="PTHR34219:SF6">
    <property type="entry name" value="BLR3280 PROTEIN"/>
    <property type="match status" value="1"/>
</dbReference>
<gene>
    <name evidence="3" type="ORF">NBEOAGPD_4684</name>
</gene>
<comment type="caution">
    <text evidence="3">The sequence shown here is derived from an EMBL/GenBank/DDBJ whole genome shotgun (WGS) entry which is preliminary data.</text>
</comment>